<feature type="transmembrane region" description="Helical" evidence="7">
    <location>
        <begin position="452"/>
        <end position="470"/>
    </location>
</feature>
<keyword evidence="2" id="KW-0813">Transport</keyword>
<dbReference type="InterPro" id="IPR011701">
    <property type="entry name" value="MFS"/>
</dbReference>
<name>A0A1D9PWU0_SCLS1</name>
<feature type="transmembrane region" description="Helical" evidence="7">
    <location>
        <begin position="184"/>
        <end position="207"/>
    </location>
</feature>
<feature type="transmembrane region" description="Helical" evidence="7">
    <location>
        <begin position="282"/>
        <end position="300"/>
    </location>
</feature>
<keyword evidence="6" id="KW-0325">Glycoprotein</keyword>
<evidence type="ECO:0000256" key="5">
    <source>
        <dbReference type="ARBA" id="ARBA00023136"/>
    </source>
</evidence>
<reference evidence="9" key="1">
    <citation type="journal article" date="2017" name="Genome Biol. Evol.">
        <title>The complete genome sequence of the phytopathogenic fungus Sclerotinia sclerotiorum reveals insights into the genome architecture of broad host range pathogens.</title>
        <authorList>
            <person name="Derbyshire M."/>
            <person name="Denton-Giles M."/>
            <person name="Hegedus D."/>
            <person name="Seifbarghy S."/>
            <person name="Rollins J."/>
            <person name="van Kan J."/>
            <person name="Seidl M.F."/>
            <person name="Faino L."/>
            <person name="Mbengue M."/>
            <person name="Navaud O."/>
            <person name="Raffaele S."/>
            <person name="Hammond-Kosack K."/>
            <person name="Heard S."/>
            <person name="Oliver R."/>
        </authorList>
    </citation>
    <scope>NUCLEOTIDE SEQUENCE [LARGE SCALE GENOMIC DNA]</scope>
    <source>
        <strain evidence="9">ATCC 18683 / 1980 / Ss-1</strain>
    </source>
</reference>
<evidence type="ECO:0000256" key="1">
    <source>
        <dbReference type="ARBA" id="ARBA00004141"/>
    </source>
</evidence>
<evidence type="ECO:0000256" key="7">
    <source>
        <dbReference type="SAM" id="Phobius"/>
    </source>
</evidence>
<sequence length="577" mass="64149">MVAAGGSVDVDVTTALPAQTAATAEDKIPVEISSSREKTCLSPSSSSSSSFPEFKPSYRFWCIIIGLGITNLLGALENIVVSTAAPCGLPAFIWAVVQCIWKTVNHYFYCRHLYTWEWDMRWCQQRKHVDCRSGGAGNGEWRDYYGDWFVAYFFQFTKADIAVANVQIDIIVSDLVPLRQRGNYMAVILAIYGIGVSLGPFIGGAIVYSTTWRWVFYLNLPIGGTSLIVLYLFLQVNYNKDVGFVQKLQRIDVVGNGILMAGAVAILYALSISNPWSSWHKLVPLILGFLSFFIFAVYEASGIPSEPVIPTRLFTNRTSIIVSINTFLNSALLFWVMFFLPVYFQAVALYSPRRTGVALLPYSLVGIPGAAISAMALSRWGKFRPLHFAGFALFAISLGLLSLQREDTSTAEWAIYQCIFALGAGMVLNTLLPAFQAPASEADQAAATATWYFIRTFGYVWGVAIPAAIFNSRVAVLRWRISDEGLRQQLESGSAYQLAAAQFIEHYPIDVQGEIRTVYREALKRVWQIAVVFAGIACVLVLLEKEIPLRTVLETDYGLKESPKDSREEKDVERNQD</sequence>
<proteinExistence type="predicted"/>
<feature type="transmembrane region" description="Helical" evidence="7">
    <location>
        <begin position="383"/>
        <end position="401"/>
    </location>
</feature>
<dbReference type="GO" id="GO:0022857">
    <property type="term" value="F:transmembrane transporter activity"/>
    <property type="evidence" value="ECO:0007669"/>
    <property type="project" value="InterPro"/>
</dbReference>
<evidence type="ECO:0000256" key="4">
    <source>
        <dbReference type="ARBA" id="ARBA00022989"/>
    </source>
</evidence>
<dbReference type="Gene3D" id="1.20.1720.10">
    <property type="entry name" value="Multidrug resistance protein D"/>
    <property type="match status" value="1"/>
</dbReference>
<evidence type="ECO:0000256" key="6">
    <source>
        <dbReference type="ARBA" id="ARBA00023180"/>
    </source>
</evidence>
<dbReference type="AlphaFoldDB" id="A0A1D9PWU0"/>
<protein>
    <recommendedName>
        <fullName evidence="10">Major facilitator superfamily (MFS) profile domain-containing protein</fullName>
    </recommendedName>
</protein>
<dbReference type="OrthoDB" id="10021397at2759"/>
<organism evidence="8 9">
    <name type="scientific">Sclerotinia sclerotiorum (strain ATCC 18683 / 1980 / Ss-1)</name>
    <name type="common">White mold</name>
    <name type="synonym">Whetzelinia sclerotiorum</name>
    <dbReference type="NCBI Taxonomy" id="665079"/>
    <lineage>
        <taxon>Eukaryota</taxon>
        <taxon>Fungi</taxon>
        <taxon>Dikarya</taxon>
        <taxon>Ascomycota</taxon>
        <taxon>Pezizomycotina</taxon>
        <taxon>Leotiomycetes</taxon>
        <taxon>Helotiales</taxon>
        <taxon>Sclerotiniaceae</taxon>
        <taxon>Sclerotinia</taxon>
    </lineage>
</organism>
<gene>
    <name evidence="8" type="ORF">sscle_02g019310</name>
</gene>
<evidence type="ECO:0000256" key="2">
    <source>
        <dbReference type="ARBA" id="ARBA00022448"/>
    </source>
</evidence>
<dbReference type="VEuPathDB" id="FungiDB:sscle_02g019310"/>
<keyword evidence="5 7" id="KW-0472">Membrane</keyword>
<dbReference type="EMBL" id="CP017815">
    <property type="protein sequence ID" value="APA07161.1"/>
    <property type="molecule type" value="Genomic_DNA"/>
</dbReference>
<feature type="transmembrane region" description="Helical" evidence="7">
    <location>
        <begin position="356"/>
        <end position="377"/>
    </location>
</feature>
<feature type="transmembrane region" description="Helical" evidence="7">
    <location>
        <begin position="253"/>
        <end position="270"/>
    </location>
</feature>
<dbReference type="GO" id="GO:0016020">
    <property type="term" value="C:membrane"/>
    <property type="evidence" value="ECO:0007669"/>
    <property type="project" value="UniProtKB-SubCell"/>
</dbReference>
<feature type="transmembrane region" description="Helical" evidence="7">
    <location>
        <begin position="320"/>
        <end position="344"/>
    </location>
</feature>
<evidence type="ECO:0000313" key="8">
    <source>
        <dbReference type="EMBL" id="APA07161.1"/>
    </source>
</evidence>
<feature type="transmembrane region" description="Helical" evidence="7">
    <location>
        <begin position="413"/>
        <end position="432"/>
    </location>
</feature>
<accession>A0A1D9PWU0</accession>
<dbReference type="InterPro" id="IPR036259">
    <property type="entry name" value="MFS_trans_sf"/>
</dbReference>
<feature type="transmembrane region" description="Helical" evidence="7">
    <location>
        <begin position="214"/>
        <end position="233"/>
    </location>
</feature>
<evidence type="ECO:0008006" key="10">
    <source>
        <dbReference type="Google" id="ProtNLM"/>
    </source>
</evidence>
<evidence type="ECO:0000313" key="9">
    <source>
        <dbReference type="Proteomes" id="UP000177798"/>
    </source>
</evidence>
<keyword evidence="3 7" id="KW-0812">Transmembrane</keyword>
<dbReference type="Pfam" id="PF07690">
    <property type="entry name" value="MFS_1"/>
    <property type="match status" value="1"/>
</dbReference>
<dbReference type="PANTHER" id="PTHR23501">
    <property type="entry name" value="MAJOR FACILITATOR SUPERFAMILY"/>
    <property type="match status" value="1"/>
</dbReference>
<comment type="subcellular location">
    <subcellularLocation>
        <location evidence="1">Membrane</location>
        <topology evidence="1">Multi-pass membrane protein</topology>
    </subcellularLocation>
</comment>
<dbReference type="PANTHER" id="PTHR23501:SF187">
    <property type="entry name" value="MAJOR FACILITATOR SUPERFAMILY (MFS) PROFILE DOMAIN-CONTAINING PROTEIN"/>
    <property type="match status" value="1"/>
</dbReference>
<dbReference type="SUPFAM" id="SSF103473">
    <property type="entry name" value="MFS general substrate transporter"/>
    <property type="match status" value="1"/>
</dbReference>
<evidence type="ECO:0000256" key="3">
    <source>
        <dbReference type="ARBA" id="ARBA00022692"/>
    </source>
</evidence>
<feature type="transmembrane region" description="Helical" evidence="7">
    <location>
        <begin position="526"/>
        <end position="543"/>
    </location>
</feature>
<dbReference type="Proteomes" id="UP000177798">
    <property type="component" value="Chromosome 2"/>
</dbReference>
<keyword evidence="4 7" id="KW-1133">Transmembrane helix</keyword>
<dbReference type="Gene3D" id="1.20.1250.20">
    <property type="entry name" value="MFS general substrate transporter like domains"/>
    <property type="match status" value="1"/>
</dbReference>